<reference evidence="1" key="2">
    <citation type="submission" date="2017-06" db="EMBL/GenBank/DDBJ databases">
        <title>WGS assembly of Brachypodium distachyon.</title>
        <authorList>
            <consortium name="The International Brachypodium Initiative"/>
            <person name="Lucas S."/>
            <person name="Harmon-Smith M."/>
            <person name="Lail K."/>
            <person name="Tice H."/>
            <person name="Grimwood J."/>
            <person name="Bruce D."/>
            <person name="Barry K."/>
            <person name="Shu S."/>
            <person name="Lindquist E."/>
            <person name="Wang M."/>
            <person name="Pitluck S."/>
            <person name="Vogel J.P."/>
            <person name="Garvin D.F."/>
            <person name="Mockler T.C."/>
            <person name="Schmutz J."/>
            <person name="Rokhsar D."/>
            <person name="Bevan M.W."/>
        </authorList>
    </citation>
    <scope>NUCLEOTIDE SEQUENCE</scope>
    <source>
        <strain evidence="1">Bd21</strain>
    </source>
</reference>
<sequence length="60" mass="6664">MRSRRAIRASASGVVEKLKNVPMIQGMRGHILRNRGGKKYGNSSTNHIYVLPFPCPCLPV</sequence>
<evidence type="ECO:0000313" key="3">
    <source>
        <dbReference type="Proteomes" id="UP000008810"/>
    </source>
</evidence>
<evidence type="ECO:0000313" key="1">
    <source>
        <dbReference type="EMBL" id="PNT61824.1"/>
    </source>
</evidence>
<dbReference type="EnsemblPlants" id="PNT61824">
    <property type="protein sequence ID" value="PNT61824"/>
    <property type="gene ID" value="BRADI_5g21381v3"/>
</dbReference>
<dbReference type="EMBL" id="CM000884">
    <property type="protein sequence ID" value="PNT61824.1"/>
    <property type="molecule type" value="Genomic_DNA"/>
</dbReference>
<dbReference type="Gramene" id="PNT61824">
    <property type="protein sequence ID" value="PNT61824"/>
    <property type="gene ID" value="BRADI_5g21381v3"/>
</dbReference>
<dbReference type="InParanoid" id="A0A2K2CIG0"/>
<accession>A0A2K2CIG0</accession>
<protein>
    <submittedName>
        <fullName evidence="1 2">Uncharacterized protein</fullName>
    </submittedName>
</protein>
<dbReference type="Proteomes" id="UP000008810">
    <property type="component" value="Chromosome 5"/>
</dbReference>
<proteinExistence type="predicted"/>
<reference evidence="2" key="3">
    <citation type="submission" date="2018-08" db="UniProtKB">
        <authorList>
            <consortium name="EnsemblPlants"/>
        </authorList>
    </citation>
    <scope>IDENTIFICATION</scope>
    <source>
        <strain evidence="2">cv. Bd21</strain>
    </source>
</reference>
<gene>
    <name evidence="1" type="ORF">BRADI_5g21381v3</name>
</gene>
<organism evidence="1">
    <name type="scientific">Brachypodium distachyon</name>
    <name type="common">Purple false brome</name>
    <name type="synonym">Trachynia distachya</name>
    <dbReference type="NCBI Taxonomy" id="15368"/>
    <lineage>
        <taxon>Eukaryota</taxon>
        <taxon>Viridiplantae</taxon>
        <taxon>Streptophyta</taxon>
        <taxon>Embryophyta</taxon>
        <taxon>Tracheophyta</taxon>
        <taxon>Spermatophyta</taxon>
        <taxon>Magnoliopsida</taxon>
        <taxon>Liliopsida</taxon>
        <taxon>Poales</taxon>
        <taxon>Poaceae</taxon>
        <taxon>BOP clade</taxon>
        <taxon>Pooideae</taxon>
        <taxon>Stipodae</taxon>
        <taxon>Brachypodieae</taxon>
        <taxon>Brachypodium</taxon>
    </lineage>
</organism>
<reference evidence="1 2" key="1">
    <citation type="journal article" date="2010" name="Nature">
        <title>Genome sequencing and analysis of the model grass Brachypodium distachyon.</title>
        <authorList>
            <consortium name="International Brachypodium Initiative"/>
        </authorList>
    </citation>
    <scope>NUCLEOTIDE SEQUENCE [LARGE SCALE GENOMIC DNA]</scope>
    <source>
        <strain evidence="1 2">Bd21</strain>
    </source>
</reference>
<name>A0A2K2CIG0_BRADI</name>
<keyword evidence="3" id="KW-1185">Reference proteome</keyword>
<dbReference type="AlphaFoldDB" id="A0A2K2CIG0"/>
<evidence type="ECO:0000313" key="2">
    <source>
        <dbReference type="EnsemblPlants" id="PNT61824"/>
    </source>
</evidence>